<evidence type="ECO:0000256" key="2">
    <source>
        <dbReference type="ARBA" id="ARBA00006490"/>
    </source>
</evidence>
<sequence length="385" mass="40584">MSIYFDHAATTPMADVAITALNTQLKKLGNASSLHSAGRSVRKDLEGAREEIAKAIDCDASEVIFTATGTEANNLAIKGLYWKGAKENKTVIITSTFEHHAVMDPIAWLAEHEGAQIVGINVDRNGFLNLDELKQAVIDHQGKIALISIMASNNEVGTVQDIAQVVKIAGQIPVHSDCVQSFGKVSLSFKNLGLTAATISAHKVGGPLGVAALILKRGLDIEPILHGGGQERDIRSGTFNAPSIVSFAAAAKESVAQSGQRSEIIRKLKAELISTIKKSVPDIWVNGDQVKSLPGIISITFPKTDSEGLLLLLDSEGIACSTGSACSAGVQRPSHVLLAMGLTEDETTSTLRFSLNHSNTIIEIAKLGAVIASVVARSRAASGKK</sequence>
<accession>A0A249JX90</accession>
<evidence type="ECO:0000256" key="1">
    <source>
        <dbReference type="ARBA" id="ARBA00001933"/>
    </source>
</evidence>
<reference evidence="11" key="1">
    <citation type="submission" date="2016-10" db="EMBL/GenBank/DDBJ databases">
        <title>High microdiversification within the ubiquitous acI lineage of Actinobacteria.</title>
        <authorList>
            <person name="Neuenschwander S.M."/>
            <person name="Salcher M."/>
            <person name="Ghai R."/>
            <person name="Pernthaler J."/>
        </authorList>
    </citation>
    <scope>NUCLEOTIDE SEQUENCE [LARGE SCALE GENOMIC DNA]</scope>
</reference>
<dbReference type="GO" id="GO:0046872">
    <property type="term" value="F:metal ion binding"/>
    <property type="evidence" value="ECO:0007669"/>
    <property type="project" value="UniProtKB-KW"/>
</dbReference>
<evidence type="ECO:0000313" key="10">
    <source>
        <dbReference type="EMBL" id="ASY09135.1"/>
    </source>
</evidence>
<gene>
    <name evidence="10" type="ORF">B1s21122_02050</name>
</gene>
<organism evidence="10 11">
    <name type="scientific">Candidatus Nanopelagicus limnae</name>
    <dbReference type="NCBI Taxonomy" id="1884634"/>
    <lineage>
        <taxon>Bacteria</taxon>
        <taxon>Bacillati</taxon>
        <taxon>Actinomycetota</taxon>
        <taxon>Actinomycetes</taxon>
        <taxon>Candidatus Nanopelagicales</taxon>
        <taxon>Candidatus Nanopelagicaceae</taxon>
        <taxon>Candidatus Nanopelagicus</taxon>
    </lineage>
</organism>
<comment type="catalytic activity">
    <reaction evidence="8">
        <text>(sulfur carrier)-H + L-cysteine = (sulfur carrier)-SH + L-alanine</text>
        <dbReference type="Rhea" id="RHEA:43892"/>
        <dbReference type="Rhea" id="RHEA-COMP:14737"/>
        <dbReference type="Rhea" id="RHEA-COMP:14739"/>
        <dbReference type="ChEBI" id="CHEBI:29917"/>
        <dbReference type="ChEBI" id="CHEBI:35235"/>
        <dbReference type="ChEBI" id="CHEBI:57972"/>
        <dbReference type="ChEBI" id="CHEBI:64428"/>
        <dbReference type="EC" id="2.8.1.7"/>
    </reaction>
</comment>
<dbReference type="OrthoDB" id="9808002at2"/>
<evidence type="ECO:0000256" key="7">
    <source>
        <dbReference type="ARBA" id="ARBA00023014"/>
    </source>
</evidence>
<dbReference type="InterPro" id="IPR015422">
    <property type="entry name" value="PyrdxlP-dep_Trfase_small"/>
</dbReference>
<proteinExistence type="inferred from homology"/>
<dbReference type="Gene3D" id="1.10.260.50">
    <property type="match status" value="1"/>
</dbReference>
<evidence type="ECO:0000313" key="11">
    <source>
        <dbReference type="Proteomes" id="UP000217153"/>
    </source>
</evidence>
<dbReference type="EMBL" id="CP016768">
    <property type="protein sequence ID" value="ASY09135.1"/>
    <property type="molecule type" value="Genomic_DNA"/>
</dbReference>
<evidence type="ECO:0000259" key="9">
    <source>
        <dbReference type="Pfam" id="PF00266"/>
    </source>
</evidence>
<dbReference type="AlphaFoldDB" id="A0A249JX90"/>
<feature type="domain" description="Aminotransferase class V" evidence="9">
    <location>
        <begin position="3"/>
        <end position="367"/>
    </location>
</feature>
<dbReference type="Gene3D" id="3.40.640.10">
    <property type="entry name" value="Type I PLP-dependent aspartate aminotransferase-like (Major domain)"/>
    <property type="match status" value="1"/>
</dbReference>
<protein>
    <submittedName>
        <fullName evidence="10">Cysteine desulfurase</fullName>
    </submittedName>
</protein>
<dbReference type="Gene3D" id="3.90.1150.10">
    <property type="entry name" value="Aspartate Aminotransferase, domain 1"/>
    <property type="match status" value="1"/>
</dbReference>
<dbReference type="KEGG" id="abam:B1s21122_02050"/>
<evidence type="ECO:0000256" key="4">
    <source>
        <dbReference type="ARBA" id="ARBA00022723"/>
    </source>
</evidence>
<dbReference type="InterPro" id="IPR015424">
    <property type="entry name" value="PyrdxlP-dep_Trfase"/>
</dbReference>
<keyword evidence="7" id="KW-0411">Iron-sulfur</keyword>
<dbReference type="GO" id="GO:0031071">
    <property type="term" value="F:cysteine desulfurase activity"/>
    <property type="evidence" value="ECO:0007669"/>
    <property type="project" value="UniProtKB-EC"/>
</dbReference>
<dbReference type="InterPro" id="IPR016454">
    <property type="entry name" value="Cysteine_dSase"/>
</dbReference>
<comment type="similarity">
    <text evidence="2">Belongs to the class-V pyridoxal-phosphate-dependent aminotransferase family. NifS/IscS subfamily.</text>
</comment>
<dbReference type="GO" id="GO:0051536">
    <property type="term" value="F:iron-sulfur cluster binding"/>
    <property type="evidence" value="ECO:0007669"/>
    <property type="project" value="UniProtKB-KW"/>
</dbReference>
<evidence type="ECO:0000256" key="6">
    <source>
        <dbReference type="ARBA" id="ARBA00023004"/>
    </source>
</evidence>
<keyword evidence="6" id="KW-0408">Iron</keyword>
<keyword evidence="4" id="KW-0479">Metal-binding</keyword>
<dbReference type="InterPro" id="IPR000192">
    <property type="entry name" value="Aminotrans_V_dom"/>
</dbReference>
<dbReference type="RefSeq" id="WP_095680438.1">
    <property type="nucleotide sequence ID" value="NZ_CP016768.2"/>
</dbReference>
<dbReference type="PIRSF" id="PIRSF005572">
    <property type="entry name" value="NifS"/>
    <property type="match status" value="1"/>
</dbReference>
<dbReference type="SUPFAM" id="SSF53383">
    <property type="entry name" value="PLP-dependent transferases"/>
    <property type="match status" value="1"/>
</dbReference>
<dbReference type="Proteomes" id="UP000217153">
    <property type="component" value="Chromosome"/>
</dbReference>
<dbReference type="Pfam" id="PF00266">
    <property type="entry name" value="Aminotran_5"/>
    <property type="match status" value="1"/>
</dbReference>
<keyword evidence="3" id="KW-0808">Transferase</keyword>
<evidence type="ECO:0000256" key="8">
    <source>
        <dbReference type="ARBA" id="ARBA00050776"/>
    </source>
</evidence>
<evidence type="ECO:0000256" key="3">
    <source>
        <dbReference type="ARBA" id="ARBA00022679"/>
    </source>
</evidence>
<dbReference type="PANTHER" id="PTHR11601:SF34">
    <property type="entry name" value="CYSTEINE DESULFURASE"/>
    <property type="match status" value="1"/>
</dbReference>
<keyword evidence="11" id="KW-1185">Reference proteome</keyword>
<dbReference type="InterPro" id="IPR015421">
    <property type="entry name" value="PyrdxlP-dep_Trfase_major"/>
</dbReference>
<keyword evidence="5" id="KW-0663">Pyridoxal phosphate</keyword>
<evidence type="ECO:0000256" key="5">
    <source>
        <dbReference type="ARBA" id="ARBA00022898"/>
    </source>
</evidence>
<dbReference type="PANTHER" id="PTHR11601">
    <property type="entry name" value="CYSTEINE DESULFURYLASE FAMILY MEMBER"/>
    <property type="match status" value="1"/>
</dbReference>
<name>A0A249JX90_9ACTN</name>
<comment type="cofactor">
    <cofactor evidence="1">
        <name>pyridoxal 5'-phosphate</name>
        <dbReference type="ChEBI" id="CHEBI:597326"/>
    </cofactor>
</comment>